<keyword evidence="3" id="KW-1185">Reference proteome</keyword>
<gene>
    <name evidence="2" type="ORF">SAMN04487855_0037</name>
    <name evidence="1" type="ORF">SAMN05216589_0038</name>
</gene>
<dbReference type="Proteomes" id="UP000186599">
    <property type="component" value="Unassembled WGS sequence"/>
</dbReference>
<dbReference type="EMBL" id="FOGN01000010">
    <property type="protein sequence ID" value="SES36606.1"/>
    <property type="molecule type" value="Genomic_DNA"/>
</dbReference>
<proteinExistence type="predicted"/>
<dbReference type="AlphaFoldDB" id="A0A031M5Z4"/>
<accession>A0A031M5Z4</accession>
<evidence type="ECO:0000313" key="4">
    <source>
        <dbReference type="Proteomes" id="UP000186904"/>
    </source>
</evidence>
<evidence type="ECO:0000313" key="3">
    <source>
        <dbReference type="Proteomes" id="UP000186599"/>
    </source>
</evidence>
<dbReference type="NCBIfam" id="NF038106">
    <property type="entry name" value="gamma_NF038106"/>
    <property type="match status" value="1"/>
</dbReference>
<organism evidence="1 4">
    <name type="scientific">Halopseudomonas bauzanensis</name>
    <dbReference type="NCBI Taxonomy" id="653930"/>
    <lineage>
        <taxon>Bacteria</taxon>
        <taxon>Pseudomonadati</taxon>
        <taxon>Pseudomonadota</taxon>
        <taxon>Gammaproteobacteria</taxon>
        <taxon>Pseudomonadales</taxon>
        <taxon>Pseudomonadaceae</taxon>
        <taxon>Halopseudomonas</taxon>
    </lineage>
</organism>
<dbReference type="Proteomes" id="UP000186904">
    <property type="component" value="Unassembled WGS sequence"/>
</dbReference>
<evidence type="ECO:0008006" key="5">
    <source>
        <dbReference type="Google" id="ProtNLM"/>
    </source>
</evidence>
<name>A0A031M5Z4_9GAMM</name>
<sequence>MRKDKKKVVGEPMSDEQVAVFMTFRPRDAGESVDLYMLTRAYRGLRAHDFARFLEMFQAAGHDVNAVDADGRTMLQILREHAQAEEYVAALEAVGARAID</sequence>
<reference evidence="3 4" key="1">
    <citation type="submission" date="2016-10" db="EMBL/GenBank/DDBJ databases">
        <authorList>
            <person name="de Groot N.N."/>
        </authorList>
    </citation>
    <scope>NUCLEOTIDE SEQUENCE [LARGE SCALE GENOMIC DNA]</scope>
    <source>
        <strain evidence="2 3">CGMCC 1.9095</strain>
        <strain evidence="1 4">DSM 22558</strain>
    </source>
</reference>
<protein>
    <recommendedName>
        <fullName evidence="5">Aminopeptidase</fullName>
    </recommendedName>
</protein>
<dbReference type="EMBL" id="FOUA01000010">
    <property type="protein sequence ID" value="SFM38451.1"/>
    <property type="molecule type" value="Genomic_DNA"/>
</dbReference>
<dbReference type="RefSeq" id="WP_036992938.1">
    <property type="nucleotide sequence ID" value="NZ_FOGN01000010.1"/>
</dbReference>
<dbReference type="InterPro" id="IPR047742">
    <property type="entry name" value="PA4642-like"/>
</dbReference>
<evidence type="ECO:0000313" key="1">
    <source>
        <dbReference type="EMBL" id="SES36606.1"/>
    </source>
</evidence>
<dbReference type="STRING" id="653930.SAMN05216589_0038"/>
<evidence type="ECO:0000313" key="2">
    <source>
        <dbReference type="EMBL" id="SFM38451.1"/>
    </source>
</evidence>